<gene>
    <name evidence="3" type="ORF">EUA06_00400</name>
</gene>
<reference evidence="3 4" key="1">
    <citation type="submission" date="2019-01" db="EMBL/GenBank/DDBJ databases">
        <title>Novel species of Nocardioides.</title>
        <authorList>
            <person name="Liu Q."/>
            <person name="Xin Y.-H."/>
        </authorList>
    </citation>
    <scope>NUCLEOTIDE SEQUENCE [LARGE SCALE GENOMIC DNA]</scope>
    <source>
        <strain evidence="3 4">HLT3-15</strain>
    </source>
</reference>
<sequence>MKVTFTPGASRGTHDRRALGADDVPDTELAALVAALWQVPGVELLDSEAEVVDYHVPSILTGARTWVRGHADAGDGPRAYALFVKRVHSWRHSPAFAFVPPEIGEWAATSVPWRSEPLLYASDLADRLPEGLSMPRAVRVDERADDTATIWMDVVEASPEPWDTGTYVEAAGLLGRMSGSARVAELAAIDPQPWHIQYFVVGRIGHTVLPGLFDDATWEHELVAPCFGDLRAPLTGVANHLDALAEEFAAMPHRASHGDACPNNLLRHPSGTGFTLIDFGFWRPQPVGFDLSQLLVGDIQIGRRDAADLPELAEACLTAYADGLAAEGAEVPDAVLRRGHAVSLMLFNGLPSLPLEQVAEAQQLDDAGELTDERLAAMHDWSLQRSRIARYALDVLARTDPA</sequence>
<feature type="domain" description="Aminoglycoside phosphotransferase" evidence="2">
    <location>
        <begin position="203"/>
        <end position="307"/>
    </location>
</feature>
<dbReference type="SUPFAM" id="SSF56112">
    <property type="entry name" value="Protein kinase-like (PK-like)"/>
    <property type="match status" value="1"/>
</dbReference>
<name>A0A4Q2S379_9ACTN</name>
<proteinExistence type="predicted"/>
<dbReference type="OrthoDB" id="4577657at2"/>
<dbReference type="EMBL" id="SDWS01000001">
    <property type="protein sequence ID" value="RYB96087.1"/>
    <property type="molecule type" value="Genomic_DNA"/>
</dbReference>
<dbReference type="AlphaFoldDB" id="A0A4Q2S379"/>
<feature type="region of interest" description="Disordered" evidence="1">
    <location>
        <begin position="1"/>
        <end position="20"/>
    </location>
</feature>
<dbReference type="RefSeq" id="WP_129473040.1">
    <property type="nucleotide sequence ID" value="NZ_SDWS01000001.1"/>
</dbReference>
<dbReference type="Proteomes" id="UP000291838">
    <property type="component" value="Unassembled WGS sequence"/>
</dbReference>
<accession>A0A4Q2S379</accession>
<evidence type="ECO:0000259" key="2">
    <source>
        <dbReference type="Pfam" id="PF01636"/>
    </source>
</evidence>
<protein>
    <recommendedName>
        <fullName evidence="2">Aminoglycoside phosphotransferase domain-containing protein</fullName>
    </recommendedName>
</protein>
<evidence type="ECO:0000313" key="4">
    <source>
        <dbReference type="Proteomes" id="UP000291838"/>
    </source>
</evidence>
<keyword evidence="4" id="KW-1185">Reference proteome</keyword>
<comment type="caution">
    <text evidence="3">The sequence shown here is derived from an EMBL/GenBank/DDBJ whole genome shotgun (WGS) entry which is preliminary data.</text>
</comment>
<dbReference type="Pfam" id="PF01636">
    <property type="entry name" value="APH"/>
    <property type="match status" value="1"/>
</dbReference>
<organism evidence="3 4">
    <name type="scientific">Nocardioides glacieisoli</name>
    <dbReference type="NCBI Taxonomy" id="1168730"/>
    <lineage>
        <taxon>Bacteria</taxon>
        <taxon>Bacillati</taxon>
        <taxon>Actinomycetota</taxon>
        <taxon>Actinomycetes</taxon>
        <taxon>Propionibacteriales</taxon>
        <taxon>Nocardioidaceae</taxon>
        <taxon>Nocardioides</taxon>
    </lineage>
</organism>
<evidence type="ECO:0000256" key="1">
    <source>
        <dbReference type="SAM" id="MobiDB-lite"/>
    </source>
</evidence>
<evidence type="ECO:0000313" key="3">
    <source>
        <dbReference type="EMBL" id="RYB96087.1"/>
    </source>
</evidence>
<dbReference type="InterPro" id="IPR002575">
    <property type="entry name" value="Aminoglycoside_PTrfase"/>
</dbReference>
<dbReference type="InterPro" id="IPR011009">
    <property type="entry name" value="Kinase-like_dom_sf"/>
</dbReference>
<dbReference type="Gene3D" id="3.90.1200.10">
    <property type="match status" value="1"/>
</dbReference>